<name>A0A9P4H738_9PLEO</name>
<feature type="compositionally biased region" description="Polar residues" evidence="1">
    <location>
        <begin position="436"/>
        <end position="446"/>
    </location>
</feature>
<feature type="compositionally biased region" description="Polar residues" evidence="1">
    <location>
        <begin position="486"/>
        <end position="507"/>
    </location>
</feature>
<organism evidence="2 3">
    <name type="scientific">Setomelanomma holmii</name>
    <dbReference type="NCBI Taxonomy" id="210430"/>
    <lineage>
        <taxon>Eukaryota</taxon>
        <taxon>Fungi</taxon>
        <taxon>Dikarya</taxon>
        <taxon>Ascomycota</taxon>
        <taxon>Pezizomycotina</taxon>
        <taxon>Dothideomycetes</taxon>
        <taxon>Pleosporomycetidae</taxon>
        <taxon>Pleosporales</taxon>
        <taxon>Pleosporineae</taxon>
        <taxon>Phaeosphaeriaceae</taxon>
        <taxon>Setomelanomma</taxon>
    </lineage>
</organism>
<proteinExistence type="predicted"/>
<dbReference type="Proteomes" id="UP000799777">
    <property type="component" value="Unassembled WGS sequence"/>
</dbReference>
<feature type="region of interest" description="Disordered" evidence="1">
    <location>
        <begin position="486"/>
        <end position="524"/>
    </location>
</feature>
<feature type="compositionally biased region" description="Polar residues" evidence="1">
    <location>
        <begin position="728"/>
        <end position="738"/>
    </location>
</feature>
<keyword evidence="3" id="KW-1185">Reference proteome</keyword>
<feature type="compositionally biased region" description="Polar residues" evidence="1">
    <location>
        <begin position="775"/>
        <end position="809"/>
    </location>
</feature>
<dbReference type="EMBL" id="ML978214">
    <property type="protein sequence ID" value="KAF2028310.1"/>
    <property type="molecule type" value="Genomic_DNA"/>
</dbReference>
<feature type="compositionally biased region" description="Polar residues" evidence="1">
    <location>
        <begin position="14"/>
        <end position="25"/>
    </location>
</feature>
<evidence type="ECO:0000313" key="3">
    <source>
        <dbReference type="Proteomes" id="UP000799777"/>
    </source>
</evidence>
<gene>
    <name evidence="2" type="ORF">EK21DRAFT_90733</name>
</gene>
<accession>A0A9P4H738</accession>
<feature type="compositionally biased region" description="Pro residues" evidence="1">
    <location>
        <begin position="113"/>
        <end position="124"/>
    </location>
</feature>
<reference evidence="2" key="1">
    <citation type="journal article" date="2020" name="Stud. Mycol.">
        <title>101 Dothideomycetes genomes: a test case for predicting lifestyles and emergence of pathogens.</title>
        <authorList>
            <person name="Haridas S."/>
            <person name="Albert R."/>
            <person name="Binder M."/>
            <person name="Bloem J."/>
            <person name="Labutti K."/>
            <person name="Salamov A."/>
            <person name="Andreopoulos B."/>
            <person name="Baker S."/>
            <person name="Barry K."/>
            <person name="Bills G."/>
            <person name="Bluhm B."/>
            <person name="Cannon C."/>
            <person name="Castanera R."/>
            <person name="Culley D."/>
            <person name="Daum C."/>
            <person name="Ezra D."/>
            <person name="Gonzalez J."/>
            <person name="Henrissat B."/>
            <person name="Kuo A."/>
            <person name="Liang C."/>
            <person name="Lipzen A."/>
            <person name="Lutzoni F."/>
            <person name="Magnuson J."/>
            <person name="Mondo S."/>
            <person name="Nolan M."/>
            <person name="Ohm R."/>
            <person name="Pangilinan J."/>
            <person name="Park H.-J."/>
            <person name="Ramirez L."/>
            <person name="Alfaro M."/>
            <person name="Sun H."/>
            <person name="Tritt A."/>
            <person name="Yoshinaga Y."/>
            <person name="Zwiers L.-H."/>
            <person name="Turgeon B."/>
            <person name="Goodwin S."/>
            <person name="Spatafora J."/>
            <person name="Crous P."/>
            <person name="Grigoriev I."/>
        </authorList>
    </citation>
    <scope>NUCLEOTIDE SEQUENCE</scope>
    <source>
        <strain evidence="2">CBS 110217</strain>
    </source>
</reference>
<evidence type="ECO:0000256" key="1">
    <source>
        <dbReference type="SAM" id="MobiDB-lite"/>
    </source>
</evidence>
<evidence type="ECO:0008006" key="4">
    <source>
        <dbReference type="Google" id="ProtNLM"/>
    </source>
</evidence>
<feature type="compositionally biased region" description="Low complexity" evidence="1">
    <location>
        <begin position="946"/>
        <end position="956"/>
    </location>
</feature>
<dbReference type="OrthoDB" id="1749473at2759"/>
<feature type="compositionally biased region" description="Pro residues" evidence="1">
    <location>
        <begin position="667"/>
        <end position="678"/>
    </location>
</feature>
<feature type="region of interest" description="Disordered" evidence="1">
    <location>
        <begin position="364"/>
        <end position="466"/>
    </location>
</feature>
<feature type="compositionally biased region" description="Polar residues" evidence="1">
    <location>
        <begin position="453"/>
        <end position="466"/>
    </location>
</feature>
<feature type="region of interest" description="Disordered" evidence="1">
    <location>
        <begin position="603"/>
        <end position="956"/>
    </location>
</feature>
<feature type="compositionally biased region" description="Pro residues" evidence="1">
    <location>
        <begin position="923"/>
        <end position="945"/>
    </location>
</feature>
<feature type="region of interest" description="Disordered" evidence="1">
    <location>
        <begin position="14"/>
        <end position="81"/>
    </location>
</feature>
<feature type="compositionally biased region" description="Low complexity" evidence="1">
    <location>
        <begin position="143"/>
        <end position="155"/>
    </location>
</feature>
<feature type="compositionally biased region" description="Polar residues" evidence="1">
    <location>
        <begin position="33"/>
        <end position="62"/>
    </location>
</feature>
<feature type="region of interest" description="Disordered" evidence="1">
    <location>
        <begin position="99"/>
        <end position="161"/>
    </location>
</feature>
<comment type="caution">
    <text evidence="2">The sequence shown here is derived from an EMBL/GenBank/DDBJ whole genome shotgun (WGS) entry which is preliminary data.</text>
</comment>
<feature type="region of interest" description="Disordered" evidence="1">
    <location>
        <begin position="536"/>
        <end position="590"/>
    </location>
</feature>
<dbReference type="PRINTS" id="PR01217">
    <property type="entry name" value="PRICHEXTENSN"/>
</dbReference>
<dbReference type="AlphaFoldDB" id="A0A9P4H738"/>
<feature type="compositionally biased region" description="Pro residues" evidence="1">
    <location>
        <begin position="878"/>
        <end position="909"/>
    </location>
</feature>
<protein>
    <recommendedName>
        <fullName evidence="4">PH domain-containing protein</fullName>
    </recommendedName>
</protein>
<evidence type="ECO:0000313" key="2">
    <source>
        <dbReference type="EMBL" id="KAF2028310.1"/>
    </source>
</evidence>
<feature type="compositionally biased region" description="Basic and acidic residues" evidence="1">
    <location>
        <begin position="364"/>
        <end position="373"/>
    </location>
</feature>
<feature type="compositionally biased region" description="Polar residues" evidence="1">
    <location>
        <begin position="413"/>
        <end position="428"/>
    </location>
</feature>
<sequence length="956" mass="103852">MALASSQIYVATYSAASERTNSASNIRARAQEPPSTSRWRFGRSTTNLREPEFRSSSSTGHTASIRRDPSPTPSVPKLERSASKMSLFNLFSRPKVERARGHTEVGLAVPMRPQTPPKPTPVPSAPKSALRRNPSPPAQQTIRSRSSQMFRQSMRPLPPQREFGSWDPPPLFQAFPQSVKHATVQACVFAPEVLMRTQSQRRQAEMLRERMDSVRDLSVISEEGAEAKRLEKTHRRLISNSVLNPPAPELVNKIYILVTAGYVLQYAGDGSFDRLPEKVLKLGKDSAAFACDLIPGKHWVLQISSHAHDDGTIEAGPKNSLLSRLRSQNAAVKKAATSFLLVLESAEEMDAWMTVVRKEIDNQGGMKVKDESSRASSSTDDTQDTKSTDTTSHRYRVQRDPKAPSKIVPVDSPHQSQYGSPQIVTSEWESNRSERTSSIADSSSGHSYRHGNQRQSIETSSVATTPMSQEHYQLESLRGRSRFSFVSTATSLSGPGTRNTSRESSPAPQSPLKEGFSPAVEAEPLRSAMSLKSFHMNPSSSVASRRRSMQPLPVTNEHFAPPVTTPSQRQRHSLYGPTSPTMTNEERPNGVDSILKIKAPASRHLEESIKSPIVPFASAPRPTRPSRQSDASNQAPIVTQEAQAREDSPVRFNTRSYSIPPRRDVVSPPPRDPAPLPPASASRQSVIGSLPSIVTQPVVSSSPASDGRAQRRTSANPKPFLRPFPVRPQQQHTDQANTVIVPRRLSSLNPPTGRAPLRLNVNFNRSVTAPVRPTPASSNTTPISNPDTPQSAASATQPRRPTSFQNRTTPAPFHLSSARPVRVIASTPSFMPSKRSSNSHADEPPVLQSSPSTGALRSLALASERHIAPQRSISSFAMPPPAPPPQMPLPTLPPNLPLPPPPPSMPLPALPASVKPSGSSPTMPLPAPPPNMPLPAPPPNAPLPALPASAPKEVSL</sequence>
<feature type="compositionally biased region" description="Polar residues" evidence="1">
    <location>
        <begin position="625"/>
        <end position="642"/>
    </location>
</feature>
<feature type="compositionally biased region" description="Polar residues" evidence="1">
    <location>
        <begin position="826"/>
        <end position="839"/>
    </location>
</feature>
<feature type="compositionally biased region" description="Polar residues" evidence="1">
    <location>
        <begin position="684"/>
        <end position="704"/>
    </location>
</feature>